<comment type="caution">
    <text evidence="3">The sequence shown here is derived from an EMBL/GenBank/DDBJ whole genome shotgun (WGS) entry which is preliminary data.</text>
</comment>
<feature type="signal peptide" evidence="1">
    <location>
        <begin position="1"/>
        <end position="24"/>
    </location>
</feature>
<dbReference type="Gene3D" id="2.60.40.680">
    <property type="match status" value="1"/>
</dbReference>
<feature type="chain" id="PRO_5046745784" description="SLH domain-containing protein" evidence="1">
    <location>
        <begin position="25"/>
        <end position="339"/>
    </location>
</feature>
<dbReference type="EMBL" id="JAVDSB010000002">
    <property type="protein sequence ID" value="MDR6550653.1"/>
    <property type="molecule type" value="Genomic_DNA"/>
</dbReference>
<sequence length="339" mass="36782">MKCKIILTAVVCNLCLGVSGTAPAFAENASQFAMKTSELESTGEFTVTVKGEHVQDLYAYEAKFSFDPSELEVVHADTNIDGFSISPMIKGNELTIAHTKVGKVDGEKGNIDVSTITFRAKKVGMTNIKWTTLKIVDHNLKSQSFTRNDAVDFTKIFSDLAGHWGKTDVMQMVIKGIVEGMDDDHFAPDTSVTRAQFATLLAKSLQLKNDDAIQVPFNDVAAGSWYEGTVKKAFAAGMINGVSATAFAPETIITREEMTAMLIRAKAYASGINVEDMKMDESIHFGDDTAVSDWAAPFVKLAVGAKLMEGRTTTDFAPRASASRAEAVVVLKRLLAERE</sequence>
<dbReference type="InterPro" id="IPR051465">
    <property type="entry name" value="Cell_Envelope_Struct_Comp"/>
</dbReference>
<dbReference type="PANTHER" id="PTHR43308:SF5">
    <property type="entry name" value="S-LAYER PROTEIN _ PEPTIDOGLYCAN ENDO-BETA-N-ACETYLGLUCOSAMINIDASE"/>
    <property type="match status" value="1"/>
</dbReference>
<dbReference type="Proteomes" id="UP001267290">
    <property type="component" value="Unassembled WGS sequence"/>
</dbReference>
<dbReference type="InterPro" id="IPR001119">
    <property type="entry name" value="SLH_dom"/>
</dbReference>
<evidence type="ECO:0000259" key="2">
    <source>
        <dbReference type="PROSITE" id="PS51272"/>
    </source>
</evidence>
<dbReference type="RefSeq" id="WP_310225657.1">
    <property type="nucleotide sequence ID" value="NZ_JAVDSB010000002.1"/>
</dbReference>
<protein>
    <recommendedName>
        <fullName evidence="2">SLH domain-containing protein</fullName>
    </recommendedName>
</protein>
<name>A0ABU1NT41_9BACL</name>
<dbReference type="Pfam" id="PF00395">
    <property type="entry name" value="SLH"/>
    <property type="match status" value="3"/>
</dbReference>
<evidence type="ECO:0000313" key="4">
    <source>
        <dbReference type="Proteomes" id="UP001267290"/>
    </source>
</evidence>
<reference evidence="3 4" key="1">
    <citation type="submission" date="2023-07" db="EMBL/GenBank/DDBJ databases">
        <title>Sorghum-associated microbial communities from plants grown in Nebraska, USA.</title>
        <authorList>
            <person name="Schachtman D."/>
        </authorList>
    </citation>
    <scope>NUCLEOTIDE SEQUENCE [LARGE SCALE GENOMIC DNA]</scope>
    <source>
        <strain evidence="3 4">CC258</strain>
    </source>
</reference>
<proteinExistence type="predicted"/>
<gene>
    <name evidence="3" type="ORF">J2736_001840</name>
</gene>
<feature type="domain" description="SLH" evidence="2">
    <location>
        <begin position="282"/>
        <end position="339"/>
    </location>
</feature>
<organism evidence="3 4">
    <name type="scientific">Paenibacillus qinlingensis</name>
    <dbReference type="NCBI Taxonomy" id="1837343"/>
    <lineage>
        <taxon>Bacteria</taxon>
        <taxon>Bacillati</taxon>
        <taxon>Bacillota</taxon>
        <taxon>Bacilli</taxon>
        <taxon>Bacillales</taxon>
        <taxon>Paenibacillaceae</taxon>
        <taxon>Paenibacillus</taxon>
    </lineage>
</organism>
<dbReference type="Pfam" id="PF00963">
    <property type="entry name" value="Cohesin"/>
    <property type="match status" value="1"/>
</dbReference>
<dbReference type="SUPFAM" id="SSF49384">
    <property type="entry name" value="Carbohydrate-binding domain"/>
    <property type="match status" value="1"/>
</dbReference>
<dbReference type="CDD" id="cd08547">
    <property type="entry name" value="Type_II_cohesin"/>
    <property type="match status" value="1"/>
</dbReference>
<feature type="domain" description="SLH" evidence="2">
    <location>
        <begin position="216"/>
        <end position="276"/>
    </location>
</feature>
<dbReference type="PROSITE" id="PS51272">
    <property type="entry name" value="SLH"/>
    <property type="match status" value="3"/>
</dbReference>
<dbReference type="PANTHER" id="PTHR43308">
    <property type="entry name" value="OUTER MEMBRANE PROTEIN ALPHA-RELATED"/>
    <property type="match status" value="1"/>
</dbReference>
<keyword evidence="4" id="KW-1185">Reference proteome</keyword>
<accession>A0ABU1NT41</accession>
<keyword evidence="1" id="KW-0732">Signal</keyword>
<dbReference type="InterPro" id="IPR008965">
    <property type="entry name" value="CBM2/CBM3_carb-bd_dom_sf"/>
</dbReference>
<evidence type="ECO:0000313" key="3">
    <source>
        <dbReference type="EMBL" id="MDR6550653.1"/>
    </source>
</evidence>
<feature type="domain" description="SLH" evidence="2">
    <location>
        <begin position="152"/>
        <end position="215"/>
    </location>
</feature>
<dbReference type="InterPro" id="IPR002102">
    <property type="entry name" value="Cohesin_dom"/>
</dbReference>
<evidence type="ECO:0000256" key="1">
    <source>
        <dbReference type="SAM" id="SignalP"/>
    </source>
</evidence>